<protein>
    <submittedName>
        <fullName evidence="7">Aminoethylphosphonate catabolism associated LysR family transcriptional regulator</fullName>
    </submittedName>
</protein>
<evidence type="ECO:0000313" key="7">
    <source>
        <dbReference type="EMBL" id="EKS41560.1"/>
    </source>
</evidence>
<dbReference type="HOGENOM" id="CLU_039613_6_1_5"/>
<dbReference type="FunFam" id="1.10.10.10:FF:000001">
    <property type="entry name" value="LysR family transcriptional regulator"/>
    <property type="match status" value="1"/>
</dbReference>
<keyword evidence="4" id="KW-0238">DNA-binding</keyword>
<dbReference type="Gene3D" id="1.10.10.10">
    <property type="entry name" value="Winged helix-like DNA-binding domain superfamily/Winged helix DNA-binding domain"/>
    <property type="match status" value="1"/>
</dbReference>
<dbReference type="GO" id="GO:0000976">
    <property type="term" value="F:transcription cis-regulatory region binding"/>
    <property type="evidence" value="ECO:0007669"/>
    <property type="project" value="TreeGrafter"/>
</dbReference>
<dbReference type="eggNOG" id="COG0583">
    <property type="taxonomic scope" value="Bacteria"/>
</dbReference>
<dbReference type="PROSITE" id="PS50931">
    <property type="entry name" value="HTH_LYSR"/>
    <property type="match status" value="1"/>
</dbReference>
<dbReference type="Proteomes" id="UP000001096">
    <property type="component" value="Unassembled WGS sequence"/>
</dbReference>
<dbReference type="CDD" id="cd05466">
    <property type="entry name" value="PBP2_LTTR_substrate"/>
    <property type="match status" value="1"/>
</dbReference>
<reference evidence="7 8" key="1">
    <citation type="submission" date="2012-04" db="EMBL/GenBank/DDBJ databases">
        <title>The Genome Sequence of Afipia broomeae ATCC 49717.</title>
        <authorList>
            <consortium name="The Broad Institute Genome Sequencing Platform"/>
            <person name="Earl A."/>
            <person name="Ward D."/>
            <person name="Feldgarden M."/>
            <person name="Gevers D."/>
            <person name="Huys G."/>
            <person name="Walker B."/>
            <person name="Young S.K."/>
            <person name="Zeng Q."/>
            <person name="Gargeya S."/>
            <person name="Fitzgerald M."/>
            <person name="Haas B."/>
            <person name="Abouelleil A."/>
            <person name="Alvarado L."/>
            <person name="Arachchi H.M."/>
            <person name="Berlin A."/>
            <person name="Chapman S.B."/>
            <person name="Goldberg J."/>
            <person name="Griggs A."/>
            <person name="Gujja S."/>
            <person name="Hansen M."/>
            <person name="Howarth C."/>
            <person name="Imamovic A."/>
            <person name="Larimer J."/>
            <person name="McCowen C."/>
            <person name="Montmayeur A."/>
            <person name="Murphy C."/>
            <person name="Neiman D."/>
            <person name="Pearson M."/>
            <person name="Priest M."/>
            <person name="Roberts A."/>
            <person name="Saif S."/>
            <person name="Shea T."/>
            <person name="Sisk P."/>
            <person name="Sykes S."/>
            <person name="Wortman J."/>
            <person name="Nusbaum C."/>
            <person name="Birren B."/>
        </authorList>
    </citation>
    <scope>NUCLEOTIDE SEQUENCE [LARGE SCALE GENOMIC DNA]</scope>
    <source>
        <strain evidence="7 8">ATCC 49717</strain>
    </source>
</reference>
<dbReference type="InterPro" id="IPR000847">
    <property type="entry name" value="LysR_HTH_N"/>
</dbReference>
<dbReference type="InterPro" id="IPR005119">
    <property type="entry name" value="LysR_subst-bd"/>
</dbReference>
<evidence type="ECO:0000256" key="4">
    <source>
        <dbReference type="ARBA" id="ARBA00023125"/>
    </source>
</evidence>
<organism evidence="7 8">
    <name type="scientific">Afipia broomeae ATCC 49717</name>
    <dbReference type="NCBI Taxonomy" id="883078"/>
    <lineage>
        <taxon>Bacteria</taxon>
        <taxon>Pseudomonadati</taxon>
        <taxon>Pseudomonadota</taxon>
        <taxon>Alphaproteobacteria</taxon>
        <taxon>Hyphomicrobiales</taxon>
        <taxon>Nitrobacteraceae</taxon>
        <taxon>Afipia</taxon>
    </lineage>
</organism>
<dbReference type="PANTHER" id="PTHR30126:SF94">
    <property type="entry name" value="LYSR FAMILY TRANSCRIPTIONAL REGULATOR"/>
    <property type="match status" value="1"/>
</dbReference>
<dbReference type="Pfam" id="PF00126">
    <property type="entry name" value="HTH_1"/>
    <property type="match status" value="1"/>
</dbReference>
<dbReference type="PRINTS" id="PR00039">
    <property type="entry name" value="HTHLYSR"/>
</dbReference>
<comment type="similarity">
    <text evidence="2">Belongs to the LysR transcriptional regulatory family.</text>
</comment>
<dbReference type="GO" id="GO:0003700">
    <property type="term" value="F:DNA-binding transcription factor activity"/>
    <property type="evidence" value="ECO:0007669"/>
    <property type="project" value="InterPro"/>
</dbReference>
<evidence type="ECO:0000256" key="5">
    <source>
        <dbReference type="ARBA" id="ARBA00023163"/>
    </source>
</evidence>
<dbReference type="PANTHER" id="PTHR30126">
    <property type="entry name" value="HTH-TYPE TRANSCRIPTIONAL REGULATOR"/>
    <property type="match status" value="1"/>
</dbReference>
<evidence type="ECO:0000256" key="3">
    <source>
        <dbReference type="ARBA" id="ARBA00023015"/>
    </source>
</evidence>
<dbReference type="Gene3D" id="3.40.190.290">
    <property type="match status" value="1"/>
</dbReference>
<feature type="domain" description="HTH lysR-type" evidence="6">
    <location>
        <begin position="3"/>
        <end position="60"/>
    </location>
</feature>
<evidence type="ECO:0000259" key="6">
    <source>
        <dbReference type="PROSITE" id="PS50931"/>
    </source>
</evidence>
<evidence type="ECO:0000313" key="8">
    <source>
        <dbReference type="Proteomes" id="UP000001096"/>
    </source>
</evidence>
<keyword evidence="3" id="KW-0805">Transcription regulation</keyword>
<dbReference type="EMBL" id="AGWX01000001">
    <property type="protein sequence ID" value="EKS41560.1"/>
    <property type="molecule type" value="Genomic_DNA"/>
</dbReference>
<dbReference type="SUPFAM" id="SSF53850">
    <property type="entry name" value="Periplasmic binding protein-like II"/>
    <property type="match status" value="1"/>
</dbReference>
<dbReference type="InterPro" id="IPR036390">
    <property type="entry name" value="WH_DNA-bd_sf"/>
</dbReference>
<comment type="caution">
    <text evidence="7">The sequence shown here is derived from an EMBL/GenBank/DDBJ whole genome shotgun (WGS) entry which is preliminary data.</text>
</comment>
<dbReference type="InterPro" id="IPR036388">
    <property type="entry name" value="WH-like_DNA-bd_sf"/>
</dbReference>
<dbReference type="PATRIC" id="fig|883078.3.peg.678"/>
<accession>K8PPW1</accession>
<dbReference type="AlphaFoldDB" id="K8PPW1"/>
<dbReference type="Pfam" id="PF03466">
    <property type="entry name" value="LysR_substrate"/>
    <property type="match status" value="1"/>
</dbReference>
<proteinExistence type="inferred from homology"/>
<sequence length="308" mass="34509">MSIVFSQIRAFHAVAEHGGFTAASRVLNVGQPTLTIQVKELEESYGVELLIRKSRRVELTEAGAALFEITRGIMKFCDEAHELLAAHGQSTKGQLRLATVGPFHATEILAAFNRDHPGVQISTLLGNSERTLRHIIDFEAEVAILAEVPDDPRVIMIPYRTHRVVVFVNGDHPWFNRKSIKLHELADQRFVLRERGSTTRRAFEAAMQEEGITVNPVFEIESREGVWKAVERGLGISVVADFEFVPHPNLRALEIQGRAIRTQYSIAYHKDRAHSPIIKAFVKTVSEMKAGFAKGPAEKRSISSSRKR</sequence>
<evidence type="ECO:0000256" key="1">
    <source>
        <dbReference type="ARBA" id="ARBA00003502"/>
    </source>
</evidence>
<evidence type="ECO:0000256" key="2">
    <source>
        <dbReference type="ARBA" id="ARBA00009437"/>
    </source>
</evidence>
<name>K8PPW1_9BRAD</name>
<dbReference type="SUPFAM" id="SSF46785">
    <property type="entry name" value="Winged helix' DNA-binding domain"/>
    <property type="match status" value="1"/>
</dbReference>
<dbReference type="RefSeq" id="WP_006019360.1">
    <property type="nucleotide sequence ID" value="NZ_KB375282.1"/>
</dbReference>
<comment type="function">
    <text evidence="1">NodD regulates the expression of the nodABCFE genes which encode other nodulation proteins. NodD is also a negative regulator of its own expression. Binds flavonoids as inducers.</text>
</comment>
<keyword evidence="8" id="KW-1185">Reference proteome</keyword>
<gene>
    <name evidence="7" type="ORF">HMPREF9695_00652</name>
</gene>
<keyword evidence="5" id="KW-0804">Transcription</keyword>